<feature type="repeat" description="WD" evidence="3">
    <location>
        <begin position="469"/>
        <end position="506"/>
    </location>
</feature>
<evidence type="ECO:0008006" key="7">
    <source>
        <dbReference type="Google" id="ProtNLM"/>
    </source>
</evidence>
<dbReference type="InterPro" id="IPR020472">
    <property type="entry name" value="WD40_PAC1"/>
</dbReference>
<dbReference type="Proteomes" id="UP000708148">
    <property type="component" value="Unassembled WGS sequence"/>
</dbReference>
<dbReference type="EMBL" id="CAJHUC010001913">
    <property type="protein sequence ID" value="CAD7702699.1"/>
    <property type="molecule type" value="Genomic_DNA"/>
</dbReference>
<gene>
    <name evidence="5" type="ORF">OSTQU699_LOCUS8056</name>
</gene>
<dbReference type="PANTHER" id="PTHR44019">
    <property type="entry name" value="WD REPEAT-CONTAINING PROTEIN 55"/>
    <property type="match status" value="1"/>
</dbReference>
<proteinExistence type="predicted"/>
<dbReference type="PROSITE" id="PS00678">
    <property type="entry name" value="WD_REPEATS_1"/>
    <property type="match status" value="2"/>
</dbReference>
<evidence type="ECO:0000313" key="5">
    <source>
        <dbReference type="EMBL" id="CAD7702699.1"/>
    </source>
</evidence>
<dbReference type="PROSITE" id="PS50082">
    <property type="entry name" value="WD_REPEATS_2"/>
    <property type="match status" value="4"/>
</dbReference>
<feature type="coiled-coil region" evidence="4">
    <location>
        <begin position="166"/>
        <end position="193"/>
    </location>
</feature>
<evidence type="ECO:0000256" key="2">
    <source>
        <dbReference type="ARBA" id="ARBA00022737"/>
    </source>
</evidence>
<comment type="caution">
    <text evidence="5">The sequence shown here is derived from an EMBL/GenBank/DDBJ whole genome shotgun (WGS) entry which is preliminary data.</text>
</comment>
<dbReference type="PROSITE" id="PS50294">
    <property type="entry name" value="WD_REPEATS_REGION"/>
    <property type="match status" value="2"/>
</dbReference>
<dbReference type="InterPro" id="IPR050505">
    <property type="entry name" value="WDR55/POC1"/>
</dbReference>
<dbReference type="Gene3D" id="2.130.10.10">
    <property type="entry name" value="YVTN repeat-like/Quinoprotein amine dehydrogenase"/>
    <property type="match status" value="3"/>
</dbReference>
<evidence type="ECO:0000256" key="1">
    <source>
        <dbReference type="ARBA" id="ARBA00022574"/>
    </source>
</evidence>
<dbReference type="InterPro" id="IPR001680">
    <property type="entry name" value="WD40_rpt"/>
</dbReference>
<evidence type="ECO:0000256" key="3">
    <source>
        <dbReference type="PROSITE-ProRule" id="PRU00221"/>
    </source>
</evidence>
<dbReference type="InterPro" id="IPR036322">
    <property type="entry name" value="WD40_repeat_dom_sf"/>
</dbReference>
<evidence type="ECO:0000313" key="6">
    <source>
        <dbReference type="Proteomes" id="UP000708148"/>
    </source>
</evidence>
<dbReference type="Gene3D" id="1.10.287.1490">
    <property type="match status" value="1"/>
</dbReference>
<protein>
    <recommendedName>
        <fullName evidence="7">Guanine nucleotide-binding protein subunit beta-like protein</fullName>
    </recommendedName>
</protein>
<reference evidence="5" key="1">
    <citation type="submission" date="2020-12" db="EMBL/GenBank/DDBJ databases">
        <authorList>
            <person name="Iha C."/>
        </authorList>
    </citation>
    <scope>NUCLEOTIDE SEQUENCE</scope>
</reference>
<dbReference type="PANTHER" id="PTHR44019:SF8">
    <property type="entry name" value="POC1 CENTRIOLAR PROTEIN HOMOLOG"/>
    <property type="match status" value="1"/>
</dbReference>
<feature type="repeat" description="WD" evidence="3">
    <location>
        <begin position="386"/>
        <end position="422"/>
    </location>
</feature>
<dbReference type="InterPro" id="IPR015943">
    <property type="entry name" value="WD40/YVTN_repeat-like_dom_sf"/>
</dbReference>
<keyword evidence="6" id="KW-1185">Reference proteome</keyword>
<feature type="repeat" description="WD" evidence="3">
    <location>
        <begin position="423"/>
        <end position="465"/>
    </location>
</feature>
<keyword evidence="2" id="KW-0677">Repeat</keyword>
<sequence length="641" mass="70812">MEVPVDPALAANVCGQLTVLNARHRAAECLVADYVACLQRLREARDRNVELMGELERARREAAERRGQLEGLARRAFRAQQLEQVEAVLSEVTTDRDGLREKVVDLESQVGEMASANAAVKAQSDEYQARIAADASEIIDLRVAVATLTERLEHQETSTSVAVGELDAQRARVAECEMRAAALSRENGELLQRMQEKAEHEMRMHQDVVDLQREVLSRKASVERMERQASIEREYEASRSGSFNLGPLANLLSPKGRRRPACADRDRHRRRMFEAVEALEADAGSAKAVSILSDVIKALGEEDVKEREKPNEDIDFEIVRPEECLPLAEEAVVPRTAFRGVSHGGPCTSLAYSPNGMLLATGGMDKVVATWYAPTRLRQKSLRAFDSIMDVAFTSNGEHVLGGGVDKSVLVWQTLSGRQLHTLRGHTRGVNCITCAPDDPARAISSGEDRSIILWDLARGQQLTSLCPNNQVCAVCYTTSSDTILSGHMDGTIRLWDLRASKMELEQTQVHSGRIVSLQRLESHAALSAGKDNCLKYWDTAQAQVVTEFWHRDFQLATVGAMGKCRCTVCCSPDQRYVVAGTTAGSLLVWDTREACEGKRTQVLKTPHHKEPVVGCAWGRQGDMVSCDKAGVVVFWRDTPV</sequence>
<name>A0A8S1J8W3_9CHLO</name>
<keyword evidence="4" id="KW-0175">Coiled coil</keyword>
<feature type="coiled-coil region" evidence="4">
    <location>
        <begin position="38"/>
        <end position="109"/>
    </location>
</feature>
<dbReference type="PRINTS" id="PR00320">
    <property type="entry name" value="GPROTEINBRPT"/>
</dbReference>
<feature type="repeat" description="WD" evidence="3">
    <location>
        <begin position="340"/>
        <end position="371"/>
    </location>
</feature>
<dbReference type="Pfam" id="PF00400">
    <property type="entry name" value="WD40"/>
    <property type="match status" value="4"/>
</dbReference>
<evidence type="ECO:0000256" key="4">
    <source>
        <dbReference type="SAM" id="Coils"/>
    </source>
</evidence>
<dbReference type="SUPFAM" id="SSF50978">
    <property type="entry name" value="WD40 repeat-like"/>
    <property type="match status" value="1"/>
</dbReference>
<accession>A0A8S1J8W3</accession>
<organism evidence="5 6">
    <name type="scientific">Ostreobium quekettii</name>
    <dbReference type="NCBI Taxonomy" id="121088"/>
    <lineage>
        <taxon>Eukaryota</taxon>
        <taxon>Viridiplantae</taxon>
        <taxon>Chlorophyta</taxon>
        <taxon>core chlorophytes</taxon>
        <taxon>Ulvophyceae</taxon>
        <taxon>TCBD clade</taxon>
        <taxon>Bryopsidales</taxon>
        <taxon>Ostreobineae</taxon>
        <taxon>Ostreobiaceae</taxon>
        <taxon>Ostreobium</taxon>
    </lineage>
</organism>
<keyword evidence="1 3" id="KW-0853">WD repeat</keyword>
<dbReference type="OrthoDB" id="506888at2759"/>
<dbReference type="InterPro" id="IPR019775">
    <property type="entry name" value="WD40_repeat_CS"/>
</dbReference>
<dbReference type="SMART" id="SM00320">
    <property type="entry name" value="WD40"/>
    <property type="match status" value="7"/>
</dbReference>
<dbReference type="CDD" id="cd00200">
    <property type="entry name" value="WD40"/>
    <property type="match status" value="1"/>
</dbReference>
<dbReference type="AlphaFoldDB" id="A0A8S1J8W3"/>